<dbReference type="SUPFAM" id="SSF110296">
    <property type="entry name" value="Oligoxyloglucan reducing end-specific cellobiohydrolase"/>
    <property type="match status" value="1"/>
</dbReference>
<evidence type="ECO:0000256" key="3">
    <source>
        <dbReference type="ARBA" id="ARBA00022617"/>
    </source>
</evidence>
<dbReference type="PANTHER" id="PTHR34688">
    <property type="entry name" value="CYTOCHROME C6, CHLOROPLASTIC"/>
    <property type="match status" value="1"/>
</dbReference>
<evidence type="ECO:0000256" key="5">
    <source>
        <dbReference type="ARBA" id="ARBA00022982"/>
    </source>
</evidence>
<dbReference type="EMBL" id="CAXAMN010025139">
    <property type="protein sequence ID" value="CAK9092950.1"/>
    <property type="molecule type" value="Genomic_DNA"/>
</dbReference>
<proteinExistence type="inferred from homology"/>
<keyword evidence="4 8" id="KW-0479">Metal-binding</keyword>
<keyword evidence="3 8" id="KW-0349">Heme</keyword>
<accession>A0ABP0QZX4</accession>
<comment type="similarity">
    <text evidence="1">Belongs to the cytochrome c family. PetJ subfamily.</text>
</comment>
<evidence type="ECO:0000313" key="10">
    <source>
        <dbReference type="EMBL" id="CAK9092950.1"/>
    </source>
</evidence>
<dbReference type="SUPFAM" id="SSF46626">
    <property type="entry name" value="Cytochrome c"/>
    <property type="match status" value="1"/>
</dbReference>
<organism evidence="10 11">
    <name type="scientific">Durusdinium trenchii</name>
    <dbReference type="NCBI Taxonomy" id="1381693"/>
    <lineage>
        <taxon>Eukaryota</taxon>
        <taxon>Sar</taxon>
        <taxon>Alveolata</taxon>
        <taxon>Dinophyceae</taxon>
        <taxon>Suessiales</taxon>
        <taxon>Symbiodiniaceae</taxon>
        <taxon>Durusdinium</taxon>
    </lineage>
</organism>
<evidence type="ECO:0000256" key="7">
    <source>
        <dbReference type="ARBA" id="ARBA00023078"/>
    </source>
</evidence>
<dbReference type="InterPro" id="IPR036909">
    <property type="entry name" value="Cyt_c-like_dom_sf"/>
</dbReference>
<keyword evidence="5" id="KW-0249">Electron transport</keyword>
<reference evidence="10 11" key="1">
    <citation type="submission" date="2024-02" db="EMBL/GenBank/DDBJ databases">
        <authorList>
            <person name="Chen Y."/>
            <person name="Shah S."/>
            <person name="Dougan E. K."/>
            <person name="Thang M."/>
            <person name="Chan C."/>
        </authorList>
    </citation>
    <scope>NUCLEOTIDE SEQUENCE [LARGE SCALE GENOMIC DNA]</scope>
</reference>
<evidence type="ECO:0000256" key="8">
    <source>
        <dbReference type="PROSITE-ProRule" id="PRU00433"/>
    </source>
</evidence>
<evidence type="ECO:0000256" key="6">
    <source>
        <dbReference type="ARBA" id="ARBA00023004"/>
    </source>
</evidence>
<dbReference type="Gene3D" id="2.120.10.80">
    <property type="entry name" value="Kelch-type beta propeller"/>
    <property type="match status" value="1"/>
</dbReference>
<protein>
    <recommendedName>
        <fullName evidence="9">Cytochrome c domain-containing protein</fullName>
    </recommendedName>
</protein>
<sequence length="665" mass="72491">MLRAGRAVVAAWVCAHEPPSSPSVSIGNATWRGKRLNVRAPRSMGVQQELQKAQTYSHPVQWLPLIAGLVLGGLCSVAPIRAADLVNGEALFDANCVSCHAGGGNKIYPQQSLSKSALERNGKFSLSAIERQVWQGQAPMPSFSKLGEKNVEDLASFVYAEAEVNWKDKKLLGGEARRPAMGELLWGGRAQLAAPKDVGGFFPRHHFSSLVLPGCGATGGPLLFLGGQKASGGWCCNDVWRCTLSKTAWRDCNWKLISAHDEGYSDDRGRRWHRKWKPRCNFAVAGASARRGYLLYVAGGEDAAGGRLNDLWASQDGGLSWRCMSQASPWSPRAACALLSVSGRPERLLLCGGLAAAAEVCQDLWMSDDAGFSWHRLPEPSWAHITGRFRAALMPLEVGQHRGDGAVPILILGGCFIDGGEGGGFGGYERLMHDAWEGHVDFETQAVHWKPWGTQMDERGRRWARLGMDVASCTKERDSHLVALLPGHPSVSVAPLCAPENAESLPWRPAQEPHLLREALRHHWSRSISVQDGYGQCHVRLSTARRAVPRLVLAFDEGILISSFEEWQRQVTFLLLVALRQSRRPVAALPVDVWHQRILPAVLPGARQCSASPCGDQLPSSWQSRSRCTERSCVAVAVAAANAGLAKCRSRMSAPSCEDTITIQL</sequence>
<evidence type="ECO:0000259" key="9">
    <source>
        <dbReference type="PROSITE" id="PS51007"/>
    </source>
</evidence>
<dbReference type="InterPro" id="IPR023655">
    <property type="entry name" value="Cyt_C6"/>
</dbReference>
<dbReference type="PANTHER" id="PTHR34688:SF2">
    <property type="entry name" value="CYTOCHROME C6, CHLOROPLASTIC"/>
    <property type="match status" value="1"/>
</dbReference>
<keyword evidence="2" id="KW-0813">Transport</keyword>
<evidence type="ECO:0000256" key="2">
    <source>
        <dbReference type="ARBA" id="ARBA00022448"/>
    </source>
</evidence>
<dbReference type="Proteomes" id="UP001642484">
    <property type="component" value="Unassembled WGS sequence"/>
</dbReference>
<evidence type="ECO:0000256" key="1">
    <source>
        <dbReference type="ARBA" id="ARBA00009650"/>
    </source>
</evidence>
<dbReference type="InterPro" id="IPR009056">
    <property type="entry name" value="Cyt_c-like_dom"/>
</dbReference>
<dbReference type="InterPro" id="IPR015915">
    <property type="entry name" value="Kelch-typ_b-propeller"/>
</dbReference>
<dbReference type="Pfam" id="PF13442">
    <property type="entry name" value="Cytochrome_CBB3"/>
    <property type="match status" value="1"/>
</dbReference>
<gene>
    <name evidence="10" type="ORF">CCMP2556_LOCUS44463</name>
</gene>
<evidence type="ECO:0000313" key="11">
    <source>
        <dbReference type="Proteomes" id="UP001642484"/>
    </source>
</evidence>
<dbReference type="Gene3D" id="1.10.760.10">
    <property type="entry name" value="Cytochrome c-like domain"/>
    <property type="match status" value="1"/>
</dbReference>
<keyword evidence="11" id="KW-1185">Reference proteome</keyword>
<keyword evidence="7" id="KW-0793">Thylakoid</keyword>
<dbReference type="PROSITE" id="PS51007">
    <property type="entry name" value="CYTC"/>
    <property type="match status" value="1"/>
</dbReference>
<evidence type="ECO:0000256" key="4">
    <source>
        <dbReference type="ARBA" id="ARBA00022723"/>
    </source>
</evidence>
<feature type="domain" description="Cytochrome c" evidence="9">
    <location>
        <begin position="83"/>
        <end position="162"/>
    </location>
</feature>
<comment type="caution">
    <text evidence="10">The sequence shown here is derived from an EMBL/GenBank/DDBJ whole genome shotgun (WGS) entry which is preliminary data.</text>
</comment>
<keyword evidence="6 8" id="KW-0408">Iron</keyword>
<name>A0ABP0QZX4_9DINO</name>